<protein>
    <submittedName>
        <fullName evidence="2">Uncharacterized protein</fullName>
    </submittedName>
</protein>
<accession>C0NJC6</accession>
<organism evidence="2 3">
    <name type="scientific">Ajellomyces capsulatus (strain G186AR / H82 / ATCC MYA-2454 / RMSCC 2432)</name>
    <name type="common">Darling's disease fungus</name>
    <name type="synonym">Histoplasma capsulatum</name>
    <dbReference type="NCBI Taxonomy" id="447093"/>
    <lineage>
        <taxon>Eukaryota</taxon>
        <taxon>Fungi</taxon>
        <taxon>Dikarya</taxon>
        <taxon>Ascomycota</taxon>
        <taxon>Pezizomycotina</taxon>
        <taxon>Eurotiomycetes</taxon>
        <taxon>Eurotiomycetidae</taxon>
        <taxon>Onygenales</taxon>
        <taxon>Ajellomycetaceae</taxon>
        <taxon>Histoplasma</taxon>
    </lineage>
</organism>
<dbReference type="InParanoid" id="C0NJC6"/>
<dbReference type="EMBL" id="GG663366">
    <property type="protein sequence ID" value="EEH07967.1"/>
    <property type="molecule type" value="Genomic_DNA"/>
</dbReference>
<evidence type="ECO:0000313" key="2">
    <source>
        <dbReference type="EMBL" id="EEH07967.1"/>
    </source>
</evidence>
<dbReference type="HOGENOM" id="CLU_1895585_0_0_1"/>
<gene>
    <name evidence="2" type="ORF">HCBG_03256</name>
</gene>
<keyword evidence="3" id="KW-1185">Reference proteome</keyword>
<proteinExistence type="predicted"/>
<evidence type="ECO:0000313" key="3">
    <source>
        <dbReference type="Proteomes" id="UP000001631"/>
    </source>
</evidence>
<name>C0NJC6_AJECG</name>
<sequence length="134" mass="15170">MKVAGTAILETLSQVNRKMEHIDRPLKAPNDEVQDSAEDSADKMREDQHECMRKTSWTVVVVNFLFGVMIGPTELLIAEINVIPRPTSLGHPYALGSQRWIKRLGLRSTREDDGFEQGTGTWCCSMHESRDIWG</sequence>
<feature type="compositionally biased region" description="Basic and acidic residues" evidence="1">
    <location>
        <begin position="20"/>
        <end position="30"/>
    </location>
</feature>
<dbReference type="GeneID" id="69036272"/>
<evidence type="ECO:0000256" key="1">
    <source>
        <dbReference type="SAM" id="MobiDB-lite"/>
    </source>
</evidence>
<reference evidence="2" key="1">
    <citation type="submission" date="2009-02" db="EMBL/GenBank/DDBJ databases">
        <title>The Genome Sequence of Ajellomyces capsulatus strain G186AR.</title>
        <authorList>
            <consortium name="The Broad Institute Genome Sequencing Platform"/>
            <person name="Champion M."/>
            <person name="Cuomo C."/>
            <person name="Ma L.-J."/>
            <person name="Henn M.R."/>
            <person name="Sil A."/>
            <person name="Goldman B."/>
            <person name="Young S.K."/>
            <person name="Kodira C.D."/>
            <person name="Zeng Q."/>
            <person name="Koehrsen M."/>
            <person name="Alvarado L."/>
            <person name="Berlin A."/>
            <person name="Borenstein D."/>
            <person name="Chen Z."/>
            <person name="Engels R."/>
            <person name="Freedman E."/>
            <person name="Gellesch M."/>
            <person name="Goldberg J."/>
            <person name="Griggs A."/>
            <person name="Gujja S."/>
            <person name="Heiman D."/>
            <person name="Hepburn T."/>
            <person name="Howarth C."/>
            <person name="Jen D."/>
            <person name="Larson L."/>
            <person name="Lewis B."/>
            <person name="Mehta T."/>
            <person name="Park D."/>
            <person name="Pearson M."/>
            <person name="Roberts A."/>
            <person name="Saif S."/>
            <person name="Shea T."/>
            <person name="Shenoy N."/>
            <person name="Sisk P."/>
            <person name="Stolte C."/>
            <person name="Sykes S."/>
            <person name="Walk T."/>
            <person name="White J."/>
            <person name="Yandava C."/>
            <person name="Klein B."/>
            <person name="McEwen J.G."/>
            <person name="Puccia R."/>
            <person name="Goldman G.H."/>
            <person name="Felipe M.S."/>
            <person name="Nino-Vega G."/>
            <person name="San-Blas G."/>
            <person name="Taylor J."/>
            <person name="Mendoza L."/>
            <person name="Galagan J."/>
            <person name="Nusbaum C."/>
            <person name="Birren B."/>
        </authorList>
    </citation>
    <scope>NUCLEOTIDE SEQUENCE</scope>
    <source>
        <strain evidence="2">G186AR</strain>
    </source>
</reference>
<dbReference type="AlphaFoldDB" id="C0NJC6"/>
<dbReference type="RefSeq" id="XP_045288448.1">
    <property type="nucleotide sequence ID" value="XM_045430305.1"/>
</dbReference>
<dbReference type="Proteomes" id="UP000001631">
    <property type="component" value="Unassembled WGS sequence"/>
</dbReference>
<feature type="region of interest" description="Disordered" evidence="1">
    <location>
        <begin position="20"/>
        <end position="47"/>
    </location>
</feature>